<protein>
    <submittedName>
        <fullName evidence="2">Uncharacterized protein</fullName>
    </submittedName>
</protein>
<proteinExistence type="predicted"/>
<name>A0A8R7PPH6_TRIUA</name>
<evidence type="ECO:0000313" key="2">
    <source>
        <dbReference type="EnsemblPlants" id="TuG1812G0300001079.01.T01.cds322250"/>
    </source>
</evidence>
<reference evidence="3" key="1">
    <citation type="journal article" date="2013" name="Nature">
        <title>Draft genome of the wheat A-genome progenitor Triticum urartu.</title>
        <authorList>
            <person name="Ling H.Q."/>
            <person name="Zhao S."/>
            <person name="Liu D."/>
            <person name="Wang J."/>
            <person name="Sun H."/>
            <person name="Zhang C."/>
            <person name="Fan H."/>
            <person name="Li D."/>
            <person name="Dong L."/>
            <person name="Tao Y."/>
            <person name="Gao C."/>
            <person name="Wu H."/>
            <person name="Li Y."/>
            <person name="Cui Y."/>
            <person name="Guo X."/>
            <person name="Zheng S."/>
            <person name="Wang B."/>
            <person name="Yu K."/>
            <person name="Liang Q."/>
            <person name="Yang W."/>
            <person name="Lou X."/>
            <person name="Chen J."/>
            <person name="Feng M."/>
            <person name="Jian J."/>
            <person name="Zhang X."/>
            <person name="Luo G."/>
            <person name="Jiang Y."/>
            <person name="Liu J."/>
            <person name="Wang Z."/>
            <person name="Sha Y."/>
            <person name="Zhang B."/>
            <person name="Wu H."/>
            <person name="Tang D."/>
            <person name="Shen Q."/>
            <person name="Xue P."/>
            <person name="Zou S."/>
            <person name="Wang X."/>
            <person name="Liu X."/>
            <person name="Wang F."/>
            <person name="Yang Y."/>
            <person name="An X."/>
            <person name="Dong Z."/>
            <person name="Zhang K."/>
            <person name="Zhang X."/>
            <person name="Luo M.C."/>
            <person name="Dvorak J."/>
            <person name="Tong Y."/>
            <person name="Wang J."/>
            <person name="Yang H."/>
            <person name="Li Z."/>
            <person name="Wang D."/>
            <person name="Zhang A."/>
            <person name="Wang J."/>
        </authorList>
    </citation>
    <scope>NUCLEOTIDE SEQUENCE</scope>
    <source>
        <strain evidence="3">cv. G1812</strain>
    </source>
</reference>
<organism evidence="2 3">
    <name type="scientific">Triticum urartu</name>
    <name type="common">Red wild einkorn</name>
    <name type="synonym">Crithodium urartu</name>
    <dbReference type="NCBI Taxonomy" id="4572"/>
    <lineage>
        <taxon>Eukaryota</taxon>
        <taxon>Viridiplantae</taxon>
        <taxon>Streptophyta</taxon>
        <taxon>Embryophyta</taxon>
        <taxon>Tracheophyta</taxon>
        <taxon>Spermatophyta</taxon>
        <taxon>Magnoliopsida</taxon>
        <taxon>Liliopsida</taxon>
        <taxon>Poales</taxon>
        <taxon>Poaceae</taxon>
        <taxon>BOP clade</taxon>
        <taxon>Pooideae</taxon>
        <taxon>Triticodae</taxon>
        <taxon>Triticeae</taxon>
        <taxon>Triticinae</taxon>
        <taxon>Triticum</taxon>
    </lineage>
</organism>
<reference evidence="2" key="2">
    <citation type="submission" date="2018-03" db="EMBL/GenBank/DDBJ databases">
        <title>The Triticum urartu genome reveals the dynamic nature of wheat genome evolution.</title>
        <authorList>
            <person name="Ling H."/>
            <person name="Ma B."/>
            <person name="Shi X."/>
            <person name="Liu H."/>
            <person name="Dong L."/>
            <person name="Sun H."/>
            <person name="Cao Y."/>
            <person name="Gao Q."/>
            <person name="Zheng S."/>
            <person name="Li Y."/>
            <person name="Yu Y."/>
            <person name="Du H."/>
            <person name="Qi M."/>
            <person name="Li Y."/>
            <person name="Yu H."/>
            <person name="Cui Y."/>
            <person name="Wang N."/>
            <person name="Chen C."/>
            <person name="Wu H."/>
            <person name="Zhao Y."/>
            <person name="Zhang J."/>
            <person name="Li Y."/>
            <person name="Zhou W."/>
            <person name="Zhang B."/>
            <person name="Hu W."/>
            <person name="Eijk M."/>
            <person name="Tang J."/>
            <person name="Witsenboer H."/>
            <person name="Zhao S."/>
            <person name="Li Z."/>
            <person name="Zhang A."/>
            <person name="Wang D."/>
            <person name="Liang C."/>
        </authorList>
    </citation>
    <scope>NUCLEOTIDE SEQUENCE [LARGE SCALE GENOMIC DNA]</scope>
    <source>
        <strain evidence="2">cv. G1812</strain>
    </source>
</reference>
<accession>A0A8R7PPH6</accession>
<evidence type="ECO:0000313" key="3">
    <source>
        <dbReference type="Proteomes" id="UP000015106"/>
    </source>
</evidence>
<evidence type="ECO:0000256" key="1">
    <source>
        <dbReference type="SAM" id="MobiDB-lite"/>
    </source>
</evidence>
<keyword evidence="3" id="KW-1185">Reference proteome</keyword>
<feature type="region of interest" description="Disordered" evidence="1">
    <location>
        <begin position="14"/>
        <end position="48"/>
    </location>
</feature>
<dbReference type="Proteomes" id="UP000015106">
    <property type="component" value="Chromosome 3"/>
</dbReference>
<reference evidence="2" key="3">
    <citation type="submission" date="2022-06" db="UniProtKB">
        <authorList>
            <consortium name="EnsemblPlants"/>
        </authorList>
    </citation>
    <scope>IDENTIFICATION</scope>
</reference>
<dbReference type="Gramene" id="TuG1812G0300001079.01.T01">
    <property type="protein sequence ID" value="TuG1812G0300001079.01.T01.cds322250"/>
    <property type="gene ID" value="TuG1812G0300001079.01"/>
</dbReference>
<sequence>MPARALVARRRCSSKSARAGIARPRLSDACTSRRRSPPRPCASNHSSPLPACWRSSPRGMLERCASDFVSLNTSTMATSTGGPFDGP</sequence>
<dbReference type="EnsemblPlants" id="TuG1812G0300001079.01.T01">
    <property type="protein sequence ID" value="TuG1812G0300001079.01.T01.cds322250"/>
    <property type="gene ID" value="TuG1812G0300001079.01"/>
</dbReference>
<dbReference type="AlphaFoldDB" id="A0A8R7PPH6"/>